<name>B3QZ10_CHLT3</name>
<evidence type="ECO:0000259" key="2">
    <source>
        <dbReference type="Pfam" id="PF01551"/>
    </source>
</evidence>
<dbReference type="AlphaFoldDB" id="B3QZ10"/>
<feature type="coiled-coil region" evidence="1">
    <location>
        <begin position="58"/>
        <end position="85"/>
    </location>
</feature>
<dbReference type="InterPro" id="IPR050570">
    <property type="entry name" value="Cell_wall_metabolism_enzyme"/>
</dbReference>
<keyword evidence="4" id="KW-1185">Reference proteome</keyword>
<reference evidence="3 4" key="1">
    <citation type="submission" date="2008-06" db="EMBL/GenBank/DDBJ databases">
        <title>Complete sequence of Chloroherpeton thalassium ATCC 35110.</title>
        <authorList>
            <consortium name="US DOE Joint Genome Institute"/>
            <person name="Lucas S."/>
            <person name="Copeland A."/>
            <person name="Lapidus A."/>
            <person name="Glavina del Rio T."/>
            <person name="Dalin E."/>
            <person name="Tice H."/>
            <person name="Bruce D."/>
            <person name="Goodwin L."/>
            <person name="Pitluck S."/>
            <person name="Schmutz J."/>
            <person name="Larimer F."/>
            <person name="Land M."/>
            <person name="Hauser L."/>
            <person name="Kyrpides N."/>
            <person name="Mikhailova N."/>
            <person name="Liu Z."/>
            <person name="Li T."/>
            <person name="Zhao F."/>
            <person name="Overmann J."/>
            <person name="Bryant D.A."/>
            <person name="Richardson P."/>
        </authorList>
    </citation>
    <scope>NUCLEOTIDE SEQUENCE [LARGE SCALE GENOMIC DNA]</scope>
    <source>
        <strain evidence="4">ATCC 35110 / GB-78</strain>
    </source>
</reference>
<gene>
    <name evidence="3" type="ordered locus">Ctha_1240</name>
</gene>
<dbReference type="FunFam" id="2.70.70.10:FF:000006">
    <property type="entry name" value="M23 family peptidase"/>
    <property type="match status" value="1"/>
</dbReference>
<dbReference type="CDD" id="cd12797">
    <property type="entry name" value="M23_peptidase"/>
    <property type="match status" value="1"/>
</dbReference>
<proteinExistence type="predicted"/>
<dbReference type="HOGENOM" id="CLU_029425_2_0_10"/>
<dbReference type="KEGG" id="cts:Ctha_1240"/>
<dbReference type="GO" id="GO:0004222">
    <property type="term" value="F:metalloendopeptidase activity"/>
    <property type="evidence" value="ECO:0007669"/>
    <property type="project" value="TreeGrafter"/>
</dbReference>
<feature type="domain" description="M23ase beta-sheet core" evidence="2">
    <location>
        <begin position="188"/>
        <end position="283"/>
    </location>
</feature>
<protein>
    <submittedName>
        <fullName evidence="3">Peptidase M23</fullName>
    </submittedName>
</protein>
<dbReference type="PANTHER" id="PTHR21666:SF270">
    <property type="entry name" value="MUREIN HYDROLASE ACTIVATOR ENVC"/>
    <property type="match status" value="1"/>
</dbReference>
<keyword evidence="1" id="KW-0175">Coiled coil</keyword>
<dbReference type="STRING" id="517418.Ctha_1240"/>
<dbReference type="InterPro" id="IPR016047">
    <property type="entry name" value="M23ase_b-sheet_dom"/>
</dbReference>
<dbReference type="OrthoDB" id="9810477at2"/>
<dbReference type="Proteomes" id="UP000001208">
    <property type="component" value="Chromosome"/>
</dbReference>
<accession>B3QZ10</accession>
<evidence type="ECO:0000256" key="1">
    <source>
        <dbReference type="SAM" id="Coils"/>
    </source>
</evidence>
<dbReference type="PANTHER" id="PTHR21666">
    <property type="entry name" value="PEPTIDASE-RELATED"/>
    <property type="match status" value="1"/>
</dbReference>
<dbReference type="SUPFAM" id="SSF51261">
    <property type="entry name" value="Duplicated hybrid motif"/>
    <property type="match status" value="1"/>
</dbReference>
<dbReference type="eggNOG" id="COG0739">
    <property type="taxonomic scope" value="Bacteria"/>
</dbReference>
<evidence type="ECO:0000313" key="3">
    <source>
        <dbReference type="EMBL" id="ACF13703.1"/>
    </source>
</evidence>
<sequence>MSKSKRFYYSEEDCRFIQTEEGIQSVFKKVTIIGAISIAVSVGFVKFYAEDLLVDKKQQQLQSKLVKLTESLNQMNVKLADLSKSDDLLRQKVNLPVLSEDEKEMGVGGSRELALEDGVPSELINESEKLIDQMGKKVEQQQASYLEIMRKYETNQKLFDCIPAIRPTDGKITSGFGMRFHPIYKVRRFHAGLDFSASIGTPVYATGNGVIQHVITDGGYGKLVIIDHGFGYKTVYAHLSEFNVHSGQQVKRGDVIAYSGNTGVSEGPHVHYEVIKNGVKMNPVNFMFDDLSPSEYIASLAEVE</sequence>
<dbReference type="InterPro" id="IPR011055">
    <property type="entry name" value="Dup_hybrid_motif"/>
</dbReference>
<dbReference type="Gene3D" id="2.70.70.10">
    <property type="entry name" value="Glucose Permease (Domain IIA)"/>
    <property type="match status" value="1"/>
</dbReference>
<organism evidence="3 4">
    <name type="scientific">Chloroherpeton thalassium (strain ATCC 35110 / GB-78)</name>
    <dbReference type="NCBI Taxonomy" id="517418"/>
    <lineage>
        <taxon>Bacteria</taxon>
        <taxon>Pseudomonadati</taxon>
        <taxon>Chlorobiota</taxon>
        <taxon>Chlorobiia</taxon>
        <taxon>Chlorobiales</taxon>
        <taxon>Chloroherpetonaceae</taxon>
        <taxon>Chloroherpeton</taxon>
    </lineage>
</organism>
<dbReference type="EMBL" id="CP001100">
    <property type="protein sequence ID" value="ACF13703.1"/>
    <property type="molecule type" value="Genomic_DNA"/>
</dbReference>
<evidence type="ECO:0000313" key="4">
    <source>
        <dbReference type="Proteomes" id="UP000001208"/>
    </source>
</evidence>
<dbReference type="Pfam" id="PF01551">
    <property type="entry name" value="Peptidase_M23"/>
    <property type="match status" value="1"/>
</dbReference>